<evidence type="ECO:0000256" key="1">
    <source>
        <dbReference type="SAM" id="Phobius"/>
    </source>
</evidence>
<keyword evidence="1" id="KW-0472">Membrane</keyword>
<evidence type="ECO:0000313" key="2">
    <source>
        <dbReference type="EMBL" id="PQV58850.1"/>
    </source>
</evidence>
<dbReference type="EMBL" id="PVEP01000001">
    <property type="protein sequence ID" value="PQV58850.1"/>
    <property type="molecule type" value="Genomic_DNA"/>
</dbReference>
<evidence type="ECO:0000313" key="3">
    <source>
        <dbReference type="Proteomes" id="UP000238338"/>
    </source>
</evidence>
<dbReference type="Proteomes" id="UP000238338">
    <property type="component" value="Unassembled WGS sequence"/>
</dbReference>
<keyword evidence="1" id="KW-1133">Transmembrane helix</keyword>
<protein>
    <submittedName>
        <fullName evidence="2">Uncharacterized protein</fullName>
    </submittedName>
</protein>
<proteinExistence type="predicted"/>
<gene>
    <name evidence="2" type="ORF">LX70_00666</name>
</gene>
<dbReference type="AlphaFoldDB" id="A0A2S8SDI3"/>
<name>A0A2S8SDI3_9RHOB</name>
<dbReference type="OrthoDB" id="7870382at2"/>
<reference evidence="2 3" key="1">
    <citation type="submission" date="2018-02" db="EMBL/GenBank/DDBJ databases">
        <title>Genomic Encyclopedia of Archaeal and Bacterial Type Strains, Phase II (KMG-II): from individual species to whole genera.</title>
        <authorList>
            <person name="Goeker M."/>
        </authorList>
    </citation>
    <scope>NUCLEOTIDE SEQUENCE [LARGE SCALE GENOMIC DNA]</scope>
    <source>
        <strain evidence="2 3">DSM 18921</strain>
    </source>
</reference>
<dbReference type="RefSeq" id="WP_105513086.1">
    <property type="nucleotide sequence ID" value="NZ_PVEP01000001.1"/>
</dbReference>
<feature type="transmembrane region" description="Helical" evidence="1">
    <location>
        <begin position="12"/>
        <end position="34"/>
    </location>
</feature>
<keyword evidence="1" id="KW-0812">Transmembrane</keyword>
<organism evidence="2 3">
    <name type="scientific">Albidovulum denitrificans</name>
    <dbReference type="NCBI Taxonomy" id="404881"/>
    <lineage>
        <taxon>Bacteria</taxon>
        <taxon>Pseudomonadati</taxon>
        <taxon>Pseudomonadota</taxon>
        <taxon>Alphaproteobacteria</taxon>
        <taxon>Rhodobacterales</taxon>
        <taxon>Paracoccaceae</taxon>
        <taxon>Albidovulum</taxon>
    </lineage>
</organism>
<accession>A0A2S8SDI3</accession>
<comment type="caution">
    <text evidence="2">The sequence shown here is derived from an EMBL/GenBank/DDBJ whole genome shotgun (WGS) entry which is preliminary data.</text>
</comment>
<keyword evidence="3" id="KW-1185">Reference proteome</keyword>
<sequence>MPTGRKSLRKYVKPLSLTWLASALPLLAGAFMAFEPVHHLSDWSKAVGLTFGGASPYLLINAGLVGIGLRGAIKP</sequence>
<feature type="transmembrane region" description="Helical" evidence="1">
    <location>
        <begin position="54"/>
        <end position="73"/>
    </location>
</feature>